<dbReference type="Proteomes" id="UP001196413">
    <property type="component" value="Unassembled WGS sequence"/>
</dbReference>
<organism evidence="1 2">
    <name type="scientific">Parelaphostrongylus tenuis</name>
    <name type="common">Meningeal worm</name>
    <dbReference type="NCBI Taxonomy" id="148309"/>
    <lineage>
        <taxon>Eukaryota</taxon>
        <taxon>Metazoa</taxon>
        <taxon>Ecdysozoa</taxon>
        <taxon>Nematoda</taxon>
        <taxon>Chromadorea</taxon>
        <taxon>Rhabditida</taxon>
        <taxon>Rhabditina</taxon>
        <taxon>Rhabditomorpha</taxon>
        <taxon>Strongyloidea</taxon>
        <taxon>Metastrongylidae</taxon>
        <taxon>Parelaphostrongylus</taxon>
    </lineage>
</organism>
<comment type="caution">
    <text evidence="1">The sequence shown here is derived from an EMBL/GenBank/DDBJ whole genome shotgun (WGS) entry which is preliminary data.</text>
</comment>
<protein>
    <submittedName>
        <fullName evidence="1">Uncharacterized protein</fullName>
    </submittedName>
</protein>
<evidence type="ECO:0000313" key="1">
    <source>
        <dbReference type="EMBL" id="KAJ1350236.1"/>
    </source>
</evidence>
<reference evidence="1" key="1">
    <citation type="submission" date="2021-06" db="EMBL/GenBank/DDBJ databases">
        <title>Parelaphostrongylus tenuis whole genome reference sequence.</title>
        <authorList>
            <person name="Garwood T.J."/>
            <person name="Larsen P.A."/>
            <person name="Fountain-Jones N.M."/>
            <person name="Garbe J.R."/>
            <person name="Macchietto M.G."/>
            <person name="Kania S.A."/>
            <person name="Gerhold R.W."/>
            <person name="Richards J.E."/>
            <person name="Wolf T.M."/>
        </authorList>
    </citation>
    <scope>NUCLEOTIDE SEQUENCE</scope>
    <source>
        <strain evidence="1">MNPRO001-30</strain>
        <tissue evidence="1">Meninges</tissue>
    </source>
</reference>
<accession>A0AAD5MLX2</accession>
<proteinExistence type="predicted"/>
<gene>
    <name evidence="1" type="ORF">KIN20_005978</name>
</gene>
<sequence length="55" mass="6322">MVVPRQSSDRMGLNTIHESDKIHLLTVESDHLESDYDKFEEEIVDKFSIRACGLS</sequence>
<keyword evidence="2" id="KW-1185">Reference proteome</keyword>
<dbReference type="EMBL" id="JAHQIW010000817">
    <property type="protein sequence ID" value="KAJ1350236.1"/>
    <property type="molecule type" value="Genomic_DNA"/>
</dbReference>
<evidence type="ECO:0000313" key="2">
    <source>
        <dbReference type="Proteomes" id="UP001196413"/>
    </source>
</evidence>
<name>A0AAD5MLX2_PARTN</name>
<dbReference type="AlphaFoldDB" id="A0AAD5MLX2"/>